<evidence type="ECO:0000256" key="1">
    <source>
        <dbReference type="SAM" id="Phobius"/>
    </source>
</evidence>
<evidence type="ECO:0000313" key="2">
    <source>
        <dbReference type="EMBL" id="OYR22595.1"/>
    </source>
</evidence>
<dbReference type="RefSeq" id="WP_094544433.1">
    <property type="nucleotide sequence ID" value="NZ_JBHEEM010000004.1"/>
</dbReference>
<feature type="transmembrane region" description="Helical" evidence="1">
    <location>
        <begin position="33"/>
        <end position="58"/>
    </location>
</feature>
<feature type="transmembrane region" description="Helical" evidence="1">
    <location>
        <begin position="116"/>
        <end position="135"/>
    </location>
</feature>
<name>A0A256G636_9HYPH</name>
<keyword evidence="1" id="KW-0472">Membrane</keyword>
<gene>
    <name evidence="2" type="ORF">CEV34_4427</name>
</gene>
<comment type="caution">
    <text evidence="2">The sequence shown here is derived from an EMBL/GenBank/DDBJ whole genome shotgun (WGS) entry which is preliminary data.</text>
</comment>
<reference evidence="2 3" key="1">
    <citation type="submission" date="2017-07" db="EMBL/GenBank/DDBJ databases">
        <title>Phylogenetic study on the rhizospheric bacterium Ochrobactrum sp. A44.</title>
        <authorList>
            <person name="Krzyzanowska D.M."/>
            <person name="Ossowicki A."/>
            <person name="Rajewska M."/>
            <person name="Maciag T."/>
            <person name="Kaczynski Z."/>
            <person name="Czerwicka M."/>
            <person name="Jafra S."/>
        </authorList>
    </citation>
    <scope>NUCLEOTIDE SEQUENCE [LARGE SCALE GENOMIC DNA]</scope>
    <source>
        <strain evidence="2 3">CCUG 30717</strain>
    </source>
</reference>
<organism evidence="2 3">
    <name type="scientific">Brucella pseudogrignonensis</name>
    <dbReference type="NCBI Taxonomy" id="419475"/>
    <lineage>
        <taxon>Bacteria</taxon>
        <taxon>Pseudomonadati</taxon>
        <taxon>Pseudomonadota</taxon>
        <taxon>Alphaproteobacteria</taxon>
        <taxon>Hyphomicrobiales</taxon>
        <taxon>Brucellaceae</taxon>
        <taxon>Brucella/Ochrobactrum group</taxon>
        <taxon>Brucella</taxon>
    </lineage>
</organism>
<protein>
    <submittedName>
        <fullName evidence="2">Putative membrane protein</fullName>
    </submittedName>
</protein>
<sequence>MMSNKGIQSDPLTQATVTIAWVVALNKPFYPLYVWYLVGNGVAASLCTLLSAPLFLAIPFIARRFPLTARVALPLVGTFDTLFETKLFGPGSGTELFFAACIMLVALAFRPDEKWWQRGLAGLVFMVFIFSRSFIGPPLHVWADTELYTLFNLNAFAVASLMAFVALRYSGIARDREPTSPDES</sequence>
<dbReference type="STRING" id="419475.A8A54_20840"/>
<keyword evidence="1" id="KW-0812">Transmembrane</keyword>
<proteinExistence type="predicted"/>
<keyword evidence="3" id="KW-1185">Reference proteome</keyword>
<keyword evidence="1" id="KW-1133">Transmembrane helix</keyword>
<dbReference type="AlphaFoldDB" id="A0A256G636"/>
<dbReference type="EMBL" id="NNRM01000044">
    <property type="protein sequence ID" value="OYR22595.1"/>
    <property type="molecule type" value="Genomic_DNA"/>
</dbReference>
<accession>A0A256G636</accession>
<dbReference type="Proteomes" id="UP000216188">
    <property type="component" value="Unassembled WGS sequence"/>
</dbReference>
<evidence type="ECO:0000313" key="3">
    <source>
        <dbReference type="Proteomes" id="UP000216188"/>
    </source>
</evidence>
<feature type="transmembrane region" description="Helical" evidence="1">
    <location>
        <begin position="147"/>
        <end position="167"/>
    </location>
</feature>
<feature type="transmembrane region" description="Helical" evidence="1">
    <location>
        <begin position="89"/>
        <end position="109"/>
    </location>
</feature>